<dbReference type="PANTHER" id="PTHR42937">
    <property type="match status" value="1"/>
</dbReference>
<dbReference type="Proteomes" id="UP000266234">
    <property type="component" value="Unassembled WGS sequence"/>
</dbReference>
<dbReference type="GO" id="GO:0016829">
    <property type="term" value="F:lyase activity"/>
    <property type="evidence" value="ECO:0007669"/>
    <property type="project" value="UniProtKB-KW"/>
</dbReference>
<dbReference type="STRING" id="694270.A0A395T3G1"/>
<protein>
    <submittedName>
        <fullName evidence="2">Diaminopropionate ammonia-lyase</fullName>
    </submittedName>
</protein>
<sequence length="390" mass="42060">MASLRHMYFNPKAKSWTSPEPISSPEDIDRFHRALPNYEPTPLVKLGDLAKEVGVGAVYVKDETSRFGLPAFKILGASWGAFRSIVEKLSLSLDSDIETVGITAQSQQLTLYAATEGNHGRAVARMGSIFGIATEIHVPASMHKSTIKLIESEGAKVIVSKGRYEDAMAEAEFASKHDKGIMVQDTAFGSYQTVPQWIVDGYGTMMREVDEQLGVTNVDLVIAPVGVGSFAQSVVSHFKRKGTSTSTVTVEPDTAACLRKSLEANTLTEIPTTSTIMAGLNCGIPSTIAWDLLKNGVDASLTVSDYEAHQSTRYLQSRGINAGPCGGSTLAALRRLRPADKSILGLDSNSSIVLFCTERSRDYDVPQNISDEDPFALPRALDQINSAVPT</sequence>
<dbReference type="InterPro" id="IPR036052">
    <property type="entry name" value="TrpB-like_PALP_sf"/>
</dbReference>
<dbReference type="OrthoDB" id="10059875at2759"/>
<evidence type="ECO:0000259" key="1">
    <source>
        <dbReference type="Pfam" id="PF00291"/>
    </source>
</evidence>
<dbReference type="Gene3D" id="3.40.50.1100">
    <property type="match status" value="2"/>
</dbReference>
<gene>
    <name evidence="2" type="ORF">FLONG3_2963</name>
</gene>
<dbReference type="SUPFAM" id="SSF53686">
    <property type="entry name" value="Tryptophan synthase beta subunit-like PLP-dependent enzymes"/>
    <property type="match status" value="1"/>
</dbReference>
<dbReference type="Pfam" id="PF00291">
    <property type="entry name" value="PALP"/>
    <property type="match status" value="1"/>
</dbReference>
<dbReference type="InterPro" id="IPR001926">
    <property type="entry name" value="TrpB-like_PALP"/>
</dbReference>
<dbReference type="NCBIfam" id="NF006058">
    <property type="entry name" value="PRK08206.1"/>
    <property type="match status" value="1"/>
</dbReference>
<organism evidence="2 3">
    <name type="scientific">Fusarium longipes</name>
    <dbReference type="NCBI Taxonomy" id="694270"/>
    <lineage>
        <taxon>Eukaryota</taxon>
        <taxon>Fungi</taxon>
        <taxon>Dikarya</taxon>
        <taxon>Ascomycota</taxon>
        <taxon>Pezizomycotina</taxon>
        <taxon>Sordariomycetes</taxon>
        <taxon>Hypocreomycetidae</taxon>
        <taxon>Hypocreales</taxon>
        <taxon>Nectriaceae</taxon>
        <taxon>Fusarium</taxon>
    </lineage>
</organism>
<accession>A0A395T3G1</accession>
<dbReference type="EMBL" id="PXOG01000056">
    <property type="protein sequence ID" value="RGP79057.1"/>
    <property type="molecule type" value="Genomic_DNA"/>
</dbReference>
<keyword evidence="3" id="KW-1185">Reference proteome</keyword>
<keyword evidence="2" id="KW-0456">Lyase</keyword>
<dbReference type="AlphaFoldDB" id="A0A395T3G1"/>
<feature type="domain" description="Tryptophan synthase beta chain-like PALP" evidence="1">
    <location>
        <begin position="36"/>
        <end position="337"/>
    </location>
</feature>
<evidence type="ECO:0000313" key="3">
    <source>
        <dbReference type="Proteomes" id="UP000266234"/>
    </source>
</evidence>
<dbReference type="PANTHER" id="PTHR42937:SF1">
    <property type="entry name" value="DIAMINOPROPIONATE AMMONIA-LYASE"/>
    <property type="match status" value="1"/>
</dbReference>
<name>A0A395T3G1_9HYPO</name>
<evidence type="ECO:0000313" key="2">
    <source>
        <dbReference type="EMBL" id="RGP79057.1"/>
    </source>
</evidence>
<proteinExistence type="predicted"/>
<comment type="caution">
    <text evidence="2">The sequence shown here is derived from an EMBL/GenBank/DDBJ whole genome shotgun (WGS) entry which is preliminary data.</text>
</comment>
<reference evidence="2 3" key="1">
    <citation type="journal article" date="2018" name="PLoS Pathog.">
        <title>Evolution of structural diversity of trichothecenes, a family of toxins produced by plant pathogenic and entomopathogenic fungi.</title>
        <authorList>
            <person name="Proctor R.H."/>
            <person name="McCormick S.P."/>
            <person name="Kim H.S."/>
            <person name="Cardoza R.E."/>
            <person name="Stanley A.M."/>
            <person name="Lindo L."/>
            <person name="Kelly A."/>
            <person name="Brown D.W."/>
            <person name="Lee T."/>
            <person name="Vaughan M.M."/>
            <person name="Alexander N.J."/>
            <person name="Busman M."/>
            <person name="Gutierrez S."/>
        </authorList>
    </citation>
    <scope>NUCLEOTIDE SEQUENCE [LARGE SCALE GENOMIC DNA]</scope>
    <source>
        <strain evidence="2 3">NRRL 20695</strain>
    </source>
</reference>